<sequence>MCQCDTGQRDHLRSRSAGRQIPGHHHHTLAVWWCARSSPGKVGIDRDHRGDQVENADLILAPESGDLICPHCHVDCPTMAPLE</sequence>
<dbReference type="HOGENOM" id="CLU_2540361_0_0_11"/>
<organism evidence="2 3">
    <name type="scientific">Rhodococcus jostii (strain RHA1)</name>
    <dbReference type="NCBI Taxonomy" id="101510"/>
    <lineage>
        <taxon>Bacteria</taxon>
        <taxon>Bacillati</taxon>
        <taxon>Actinomycetota</taxon>
        <taxon>Actinomycetes</taxon>
        <taxon>Mycobacteriales</taxon>
        <taxon>Nocardiaceae</taxon>
        <taxon>Rhodococcus</taxon>
    </lineage>
</organism>
<reference evidence="3" key="1">
    <citation type="journal article" date="2006" name="Proc. Natl. Acad. Sci. U.S.A.">
        <title>The complete genome of Rhodococcus sp. RHA1 provides insights into a catabolic powerhouse.</title>
        <authorList>
            <person name="McLeod M.P."/>
            <person name="Warren R.L."/>
            <person name="Hsiao W.W.L."/>
            <person name="Araki N."/>
            <person name="Myhre M."/>
            <person name="Fernandes C."/>
            <person name="Miyazawa D."/>
            <person name="Wong W."/>
            <person name="Lillquist A.L."/>
            <person name="Wang D."/>
            <person name="Dosanjh M."/>
            <person name="Hara H."/>
            <person name="Petrescu A."/>
            <person name="Morin R.D."/>
            <person name="Yang G."/>
            <person name="Stott J.M."/>
            <person name="Schein J.E."/>
            <person name="Shin H."/>
            <person name="Smailus D."/>
            <person name="Siddiqui A.S."/>
            <person name="Marra M.A."/>
            <person name="Jones S.J.M."/>
            <person name="Holt R."/>
            <person name="Brinkman F.S.L."/>
            <person name="Miyauchi K."/>
            <person name="Fukuda M."/>
            <person name="Davies J.E."/>
            <person name="Mohn W.W."/>
            <person name="Eltis L.D."/>
        </authorList>
    </citation>
    <scope>NUCLEOTIDE SEQUENCE [LARGE SCALE GENOMIC DNA]</scope>
    <source>
        <strain evidence="3">RHA1</strain>
    </source>
</reference>
<accession>Q0RXJ9</accession>
<feature type="region of interest" description="Disordered" evidence="1">
    <location>
        <begin position="1"/>
        <end position="21"/>
    </location>
</feature>
<dbReference type="KEGG" id="rha:RHA1_ro08943"/>
<name>Q0RXJ9_RHOJR</name>
<gene>
    <name evidence="2" type="ordered locus">RHA1_ro08943</name>
</gene>
<dbReference type="AlphaFoldDB" id="Q0RXJ9"/>
<evidence type="ECO:0000256" key="1">
    <source>
        <dbReference type="SAM" id="MobiDB-lite"/>
    </source>
</evidence>
<protein>
    <submittedName>
        <fullName evidence="2">Uncharacterized protein</fullName>
    </submittedName>
</protein>
<keyword evidence="2" id="KW-0614">Plasmid</keyword>
<evidence type="ECO:0000313" key="2">
    <source>
        <dbReference type="EMBL" id="ABG99987.1"/>
    </source>
</evidence>
<dbReference type="EMBL" id="CP000432">
    <property type="protein sequence ID" value="ABG99987.1"/>
    <property type="molecule type" value="Genomic_DNA"/>
</dbReference>
<proteinExistence type="predicted"/>
<dbReference type="Proteomes" id="UP000008710">
    <property type="component" value="Plasmid pRHL1"/>
</dbReference>
<geneLocation type="plasmid" evidence="2 3">
    <name>pRHL1</name>
</geneLocation>
<evidence type="ECO:0000313" key="3">
    <source>
        <dbReference type="Proteomes" id="UP000008710"/>
    </source>
</evidence>